<dbReference type="Proteomes" id="UP001239445">
    <property type="component" value="Unassembled WGS sequence"/>
</dbReference>
<gene>
    <name evidence="1" type="ORF">QBC47DRAFT_42948</name>
</gene>
<name>A0AAJ0F7K1_9PEZI</name>
<comment type="caution">
    <text evidence="1">The sequence shown here is derived from an EMBL/GenBank/DDBJ whole genome shotgun (WGS) entry which is preliminary data.</text>
</comment>
<protein>
    <submittedName>
        <fullName evidence="1">Uncharacterized protein</fullName>
    </submittedName>
</protein>
<accession>A0AAJ0F7K1</accession>
<sequence length="248" mass="25697">MASSRAILLAPGQLGASIYPRGDMFGSVGSSYRFISSPRRQASKDAFGALPRAAAPSSLSNRGDRCSPHHVTVEPFYFPAGGTVGFSSQYSTPNGTADVAPARTNSSLPQRVCCARGAALLPMSLPSLLKARVCLLVASHRSFSKPRAAKVPARHQHVLANSVSSFGGAPVGHFIGAGGSPIAAIPFPMGQDSVFGTSYSSSLRTLTSFYPISSSGGTSWSNDAPPLPRAAVHIMAASSRSDTLLSFV</sequence>
<evidence type="ECO:0000313" key="2">
    <source>
        <dbReference type="Proteomes" id="UP001239445"/>
    </source>
</evidence>
<dbReference type="EMBL" id="MU839837">
    <property type="protein sequence ID" value="KAK1753418.1"/>
    <property type="molecule type" value="Genomic_DNA"/>
</dbReference>
<reference evidence="1" key="1">
    <citation type="submission" date="2023-06" db="EMBL/GenBank/DDBJ databases">
        <title>Genome-scale phylogeny and comparative genomics of the fungal order Sordariales.</title>
        <authorList>
            <consortium name="Lawrence Berkeley National Laboratory"/>
            <person name="Hensen N."/>
            <person name="Bonometti L."/>
            <person name="Westerberg I."/>
            <person name="Brannstrom I.O."/>
            <person name="Guillou S."/>
            <person name="Cros-Aarteil S."/>
            <person name="Calhoun S."/>
            <person name="Haridas S."/>
            <person name="Kuo A."/>
            <person name="Mondo S."/>
            <person name="Pangilinan J."/>
            <person name="Riley R."/>
            <person name="Labutti K."/>
            <person name="Andreopoulos B."/>
            <person name="Lipzen A."/>
            <person name="Chen C."/>
            <person name="Yanf M."/>
            <person name="Daum C."/>
            <person name="Ng V."/>
            <person name="Clum A."/>
            <person name="Steindorff A."/>
            <person name="Ohm R."/>
            <person name="Martin F."/>
            <person name="Silar P."/>
            <person name="Natvig D."/>
            <person name="Lalanne C."/>
            <person name="Gautier V."/>
            <person name="Ament-Velasquez S.L."/>
            <person name="Kruys A."/>
            <person name="Hutchinson M.I."/>
            <person name="Powell A.J."/>
            <person name="Barry K."/>
            <person name="Miller A.N."/>
            <person name="Grigoriev I.V."/>
            <person name="Debuchy R."/>
            <person name="Gladieux P."/>
            <person name="Thoren M.H."/>
            <person name="Johannesson H."/>
        </authorList>
    </citation>
    <scope>NUCLEOTIDE SEQUENCE</scope>
    <source>
        <strain evidence="1">PSN4</strain>
    </source>
</reference>
<dbReference type="AlphaFoldDB" id="A0AAJ0F7K1"/>
<proteinExistence type="predicted"/>
<evidence type="ECO:0000313" key="1">
    <source>
        <dbReference type="EMBL" id="KAK1753418.1"/>
    </source>
</evidence>
<keyword evidence="2" id="KW-1185">Reference proteome</keyword>
<organism evidence="1 2">
    <name type="scientific">Echria macrotheca</name>
    <dbReference type="NCBI Taxonomy" id="438768"/>
    <lineage>
        <taxon>Eukaryota</taxon>
        <taxon>Fungi</taxon>
        <taxon>Dikarya</taxon>
        <taxon>Ascomycota</taxon>
        <taxon>Pezizomycotina</taxon>
        <taxon>Sordariomycetes</taxon>
        <taxon>Sordariomycetidae</taxon>
        <taxon>Sordariales</taxon>
        <taxon>Schizotheciaceae</taxon>
        <taxon>Echria</taxon>
    </lineage>
</organism>